<feature type="active site" description="Proton acceptor" evidence="12">
    <location>
        <position position="256"/>
    </location>
</feature>
<evidence type="ECO:0000256" key="3">
    <source>
        <dbReference type="ARBA" id="ARBA00016943"/>
    </source>
</evidence>
<feature type="binding site" evidence="12">
    <location>
        <position position="250"/>
    </location>
    <ligand>
        <name>K(+)</name>
        <dbReference type="ChEBI" id="CHEBI:29103"/>
    </ligand>
</feature>
<dbReference type="GO" id="GO:0005524">
    <property type="term" value="F:ATP binding"/>
    <property type="evidence" value="ECO:0007669"/>
    <property type="project" value="UniProtKB-UniRule"/>
</dbReference>
<evidence type="ECO:0000256" key="4">
    <source>
        <dbReference type="ARBA" id="ARBA00022679"/>
    </source>
</evidence>
<dbReference type="RefSeq" id="WP_184705825.1">
    <property type="nucleotide sequence ID" value="NZ_JACHBG010000007.1"/>
</dbReference>
<dbReference type="CDD" id="cd01174">
    <property type="entry name" value="ribokinase"/>
    <property type="match status" value="1"/>
</dbReference>
<keyword evidence="4 12" id="KW-0808">Transferase</keyword>
<feature type="region of interest" description="Disordered" evidence="13">
    <location>
        <begin position="290"/>
        <end position="310"/>
    </location>
</feature>
<comment type="catalytic activity">
    <reaction evidence="12">
        <text>D-ribose + ATP = D-ribose 5-phosphate + ADP + H(+)</text>
        <dbReference type="Rhea" id="RHEA:13697"/>
        <dbReference type="ChEBI" id="CHEBI:15378"/>
        <dbReference type="ChEBI" id="CHEBI:30616"/>
        <dbReference type="ChEBI" id="CHEBI:47013"/>
        <dbReference type="ChEBI" id="CHEBI:78346"/>
        <dbReference type="ChEBI" id="CHEBI:456216"/>
        <dbReference type="EC" id="2.7.1.15"/>
    </reaction>
</comment>
<protein>
    <recommendedName>
        <fullName evidence="3 12">Ribokinase</fullName>
        <shortName evidence="12">RK</shortName>
        <ecNumber evidence="2 12">2.7.1.15</ecNumber>
    </recommendedName>
</protein>
<evidence type="ECO:0000259" key="14">
    <source>
        <dbReference type="Pfam" id="PF00294"/>
    </source>
</evidence>
<feature type="binding site" evidence="12">
    <location>
        <position position="256"/>
    </location>
    <ligand>
        <name>substrate</name>
    </ligand>
</feature>
<comment type="similarity">
    <text evidence="12">Belongs to the carbohydrate kinase PfkB family. Ribokinase subfamily.</text>
</comment>
<organism evidence="15 16">
    <name type="scientific">Rhizobium lusitanum</name>
    <dbReference type="NCBI Taxonomy" id="293958"/>
    <lineage>
        <taxon>Bacteria</taxon>
        <taxon>Pseudomonadati</taxon>
        <taxon>Pseudomonadota</taxon>
        <taxon>Alphaproteobacteria</taxon>
        <taxon>Hyphomicrobiales</taxon>
        <taxon>Rhizobiaceae</taxon>
        <taxon>Rhizobium/Agrobacterium group</taxon>
        <taxon>Rhizobium</taxon>
    </lineage>
</organism>
<keyword evidence="8 12" id="KW-0067">ATP-binding</keyword>
<evidence type="ECO:0000256" key="7">
    <source>
        <dbReference type="ARBA" id="ARBA00022777"/>
    </source>
</evidence>
<feature type="binding site" evidence="12">
    <location>
        <begin position="255"/>
        <end position="256"/>
    </location>
    <ligand>
        <name>ATP</name>
        <dbReference type="ChEBI" id="CHEBI:30616"/>
    </ligand>
</feature>
<evidence type="ECO:0000256" key="8">
    <source>
        <dbReference type="ARBA" id="ARBA00022840"/>
    </source>
</evidence>
<comment type="subcellular location">
    <subcellularLocation>
        <location evidence="12">Cytoplasm</location>
    </subcellularLocation>
</comment>
<dbReference type="PROSITE" id="PS00584">
    <property type="entry name" value="PFKB_KINASES_2"/>
    <property type="match status" value="1"/>
</dbReference>
<keyword evidence="10 12" id="KW-0630">Potassium</keyword>
<dbReference type="Proteomes" id="UP000565576">
    <property type="component" value="Unassembled WGS sequence"/>
</dbReference>
<feature type="binding site" evidence="12">
    <location>
        <position position="289"/>
    </location>
    <ligand>
        <name>K(+)</name>
        <dbReference type="ChEBI" id="CHEBI:29103"/>
    </ligand>
</feature>
<evidence type="ECO:0000256" key="9">
    <source>
        <dbReference type="ARBA" id="ARBA00022842"/>
    </source>
</evidence>
<dbReference type="PANTHER" id="PTHR10584:SF166">
    <property type="entry name" value="RIBOKINASE"/>
    <property type="match status" value="1"/>
</dbReference>
<dbReference type="InterPro" id="IPR002139">
    <property type="entry name" value="Ribo/fructo_kinase"/>
</dbReference>
<feature type="binding site" evidence="12">
    <location>
        <position position="291"/>
    </location>
    <ligand>
        <name>K(+)</name>
        <dbReference type="ChEBI" id="CHEBI:29103"/>
    </ligand>
</feature>
<comment type="activity regulation">
    <text evidence="12">Activated by a monovalent cation that binds near, but not in, the active site. The most likely occupant of the site in vivo is potassium. Ion binding induces a conformational change that may alter substrate affinity.</text>
</comment>
<evidence type="ECO:0000256" key="12">
    <source>
        <dbReference type="HAMAP-Rule" id="MF_01987"/>
    </source>
</evidence>
<evidence type="ECO:0000313" key="15">
    <source>
        <dbReference type="EMBL" id="MBB6486133.1"/>
    </source>
</evidence>
<sequence>MDRADVVVLGTFVADLAFKAERMPVVGETLLGRGFAMGPGGKGSNQVIAAARAGAKSAMITRIGRDAFGEMARKTWEQDGVTTSHVLVDDISPTGAAFIFVSATNGDNAIIVESGAAANLSVSDIRAAQPLIASAKVFVTQFEQPIDAAVEGLRLAREHGVTTVLNPAPALPVGDAIYGYCDFVTPNETEAATLTGIDTSTDEGALRAATSLVERGARNVVVTLGAKGALLHGAVGTHFVPAFDISNVVDTTGAGDAFNGGFAVALSEGRPPLEAVRFGAAVAGLSVQKPGTAPSMPRRSEVDAFLRERS</sequence>
<evidence type="ECO:0000256" key="2">
    <source>
        <dbReference type="ARBA" id="ARBA00012035"/>
    </source>
</evidence>
<proteinExistence type="inferred from homology"/>
<keyword evidence="11 12" id="KW-0119">Carbohydrate metabolism</keyword>
<dbReference type="SUPFAM" id="SSF53613">
    <property type="entry name" value="Ribokinase-like"/>
    <property type="match status" value="1"/>
</dbReference>
<dbReference type="GO" id="GO:0004747">
    <property type="term" value="F:ribokinase activity"/>
    <property type="evidence" value="ECO:0007669"/>
    <property type="project" value="UniProtKB-UniRule"/>
</dbReference>
<dbReference type="UniPathway" id="UPA00916">
    <property type="reaction ID" value="UER00889"/>
</dbReference>
<evidence type="ECO:0000256" key="10">
    <source>
        <dbReference type="ARBA" id="ARBA00022958"/>
    </source>
</evidence>
<evidence type="ECO:0000256" key="5">
    <source>
        <dbReference type="ARBA" id="ARBA00022723"/>
    </source>
</evidence>
<feature type="compositionally biased region" description="Basic and acidic residues" evidence="13">
    <location>
        <begin position="298"/>
        <end position="310"/>
    </location>
</feature>
<dbReference type="Gene3D" id="3.40.1190.20">
    <property type="match status" value="1"/>
</dbReference>
<dbReference type="InterPro" id="IPR029056">
    <property type="entry name" value="Ribokinase-like"/>
</dbReference>
<dbReference type="PANTHER" id="PTHR10584">
    <property type="entry name" value="SUGAR KINASE"/>
    <property type="match status" value="1"/>
</dbReference>
<feature type="binding site" evidence="12">
    <location>
        <begin position="223"/>
        <end position="228"/>
    </location>
    <ligand>
        <name>ATP</name>
        <dbReference type="ChEBI" id="CHEBI:30616"/>
    </ligand>
</feature>
<dbReference type="GO" id="GO:0046872">
    <property type="term" value="F:metal ion binding"/>
    <property type="evidence" value="ECO:0007669"/>
    <property type="project" value="UniProtKB-KW"/>
</dbReference>
<keyword evidence="7 12" id="KW-0418">Kinase</keyword>
<comment type="similarity">
    <text evidence="1">Belongs to the carbohydrate kinase pfkB family.</text>
</comment>
<dbReference type="GO" id="GO:0019303">
    <property type="term" value="P:D-ribose catabolic process"/>
    <property type="evidence" value="ECO:0007669"/>
    <property type="project" value="UniProtKB-UniRule"/>
</dbReference>
<dbReference type="NCBIfam" id="TIGR02152">
    <property type="entry name" value="D_ribokin_bact"/>
    <property type="match status" value="1"/>
</dbReference>
<dbReference type="PRINTS" id="PR00990">
    <property type="entry name" value="RIBOKINASE"/>
</dbReference>
<comment type="function">
    <text evidence="12">Catalyzes the phosphorylation of ribose at O-5 in a reaction requiring ATP and magnesium. The resulting D-ribose-5-phosphate can then be used either for sythesis of nucleotides, histidine, and tryptophan, or as a component of the pentose phosphate pathway.</text>
</comment>
<feature type="binding site" evidence="12">
    <location>
        <begin position="13"/>
        <end position="15"/>
    </location>
    <ligand>
        <name>substrate</name>
    </ligand>
</feature>
<comment type="caution">
    <text evidence="15">The sequence shown here is derived from an EMBL/GenBank/DDBJ whole genome shotgun (WGS) entry which is preliminary data.</text>
</comment>
<name>A0A7X0ISW5_9HYPH</name>
<dbReference type="HAMAP" id="MF_01987">
    <property type="entry name" value="Ribokinase"/>
    <property type="match status" value="1"/>
</dbReference>
<evidence type="ECO:0000313" key="16">
    <source>
        <dbReference type="Proteomes" id="UP000565576"/>
    </source>
</evidence>
<dbReference type="InterPro" id="IPR002173">
    <property type="entry name" value="Carboh/pur_kinase_PfkB_CS"/>
</dbReference>
<reference evidence="15 16" key="1">
    <citation type="submission" date="2020-08" db="EMBL/GenBank/DDBJ databases">
        <title>Genomic Encyclopedia of Type Strains, Phase IV (KMG-V): Genome sequencing to study the core and pangenomes of soil and plant-associated prokaryotes.</title>
        <authorList>
            <person name="Whitman W."/>
        </authorList>
    </citation>
    <scope>NUCLEOTIDE SEQUENCE [LARGE SCALE GENOMIC DNA]</scope>
    <source>
        <strain evidence="15 16">SEMIA 4060</strain>
    </source>
</reference>
<comment type="caution">
    <text evidence="12">Lacks conserved residue(s) required for the propagation of feature annotation.</text>
</comment>
<feature type="binding site" evidence="12">
    <location>
        <position position="187"/>
    </location>
    <ligand>
        <name>ATP</name>
        <dbReference type="ChEBI" id="CHEBI:30616"/>
    </ligand>
</feature>
<comment type="pathway">
    <text evidence="12">Carbohydrate metabolism; D-ribose degradation; D-ribose 5-phosphate from beta-D-ribopyranose: step 2/2.</text>
</comment>
<dbReference type="GO" id="GO:0005829">
    <property type="term" value="C:cytosol"/>
    <property type="evidence" value="ECO:0007669"/>
    <property type="project" value="TreeGrafter"/>
</dbReference>
<keyword evidence="9 12" id="KW-0460">Magnesium</keyword>
<dbReference type="InterPro" id="IPR011611">
    <property type="entry name" value="PfkB_dom"/>
</dbReference>
<dbReference type="Pfam" id="PF00294">
    <property type="entry name" value="PfkB"/>
    <property type="match status" value="1"/>
</dbReference>
<feature type="binding site" evidence="12">
    <location>
        <position position="143"/>
    </location>
    <ligand>
        <name>substrate</name>
    </ligand>
</feature>
<feature type="binding site" evidence="12">
    <location>
        <position position="286"/>
    </location>
    <ligand>
        <name>K(+)</name>
        <dbReference type="ChEBI" id="CHEBI:29103"/>
    </ligand>
</feature>
<keyword evidence="12" id="KW-0963">Cytoplasm</keyword>
<dbReference type="EC" id="2.7.1.15" evidence="2 12"/>
<gene>
    <name evidence="12" type="primary">rbsK</name>
    <name evidence="15" type="ORF">GGD46_003428</name>
</gene>
<dbReference type="AlphaFoldDB" id="A0A7X0ISW5"/>
<feature type="domain" description="Carbohydrate kinase PfkB" evidence="14">
    <location>
        <begin position="4"/>
        <end position="297"/>
    </location>
</feature>
<comment type="cofactor">
    <cofactor evidence="12">
        <name>Mg(2+)</name>
        <dbReference type="ChEBI" id="CHEBI:18420"/>
    </cofactor>
    <text evidence="12">Requires a divalent cation, most likely magnesium in vivo, as an electrophilic catalyst to aid phosphoryl group transfer. It is the chelate of the metal and the nucleotide that is the actual substrate.</text>
</comment>
<evidence type="ECO:0000256" key="1">
    <source>
        <dbReference type="ARBA" id="ARBA00005380"/>
    </source>
</evidence>
<comment type="subunit">
    <text evidence="12">Homodimer.</text>
</comment>
<dbReference type="InterPro" id="IPR011877">
    <property type="entry name" value="Ribokinase"/>
</dbReference>
<evidence type="ECO:0000256" key="13">
    <source>
        <dbReference type="SAM" id="MobiDB-lite"/>
    </source>
</evidence>
<evidence type="ECO:0000256" key="11">
    <source>
        <dbReference type="ARBA" id="ARBA00023277"/>
    </source>
</evidence>
<keyword evidence="6 12" id="KW-0547">Nucleotide-binding</keyword>
<feature type="binding site" evidence="12">
    <location>
        <position position="252"/>
    </location>
    <ligand>
        <name>K(+)</name>
        <dbReference type="ChEBI" id="CHEBI:29103"/>
    </ligand>
</feature>
<keyword evidence="5 12" id="KW-0479">Metal-binding</keyword>
<dbReference type="EMBL" id="JACHBG010000007">
    <property type="protein sequence ID" value="MBB6486133.1"/>
    <property type="molecule type" value="Genomic_DNA"/>
</dbReference>
<feature type="binding site" evidence="12">
    <location>
        <begin position="41"/>
        <end position="45"/>
    </location>
    <ligand>
        <name>substrate</name>
    </ligand>
</feature>
<evidence type="ECO:0000256" key="6">
    <source>
        <dbReference type="ARBA" id="ARBA00022741"/>
    </source>
</evidence>
<accession>A0A7X0ISW5</accession>
<feature type="binding site" evidence="12">
    <location>
        <position position="295"/>
    </location>
    <ligand>
        <name>K(+)</name>
        <dbReference type="ChEBI" id="CHEBI:29103"/>
    </ligand>
</feature>